<dbReference type="Pfam" id="PF04138">
    <property type="entry name" value="GtrA_DPMS_TM"/>
    <property type="match status" value="1"/>
</dbReference>
<feature type="transmembrane region" description="Helical" evidence="6">
    <location>
        <begin position="101"/>
        <end position="121"/>
    </location>
</feature>
<feature type="transmembrane region" description="Helical" evidence="6">
    <location>
        <begin position="76"/>
        <end position="95"/>
    </location>
</feature>
<feature type="domain" description="GtrA/DPMS transmembrane" evidence="7">
    <location>
        <begin position="7"/>
        <end position="127"/>
    </location>
</feature>
<evidence type="ECO:0000313" key="8">
    <source>
        <dbReference type="EMBL" id="TPG15661.1"/>
    </source>
</evidence>
<gene>
    <name evidence="8" type="ORF">EAH84_02405</name>
</gene>
<dbReference type="EMBL" id="RCZK01000001">
    <property type="protein sequence ID" value="TPG15661.1"/>
    <property type="molecule type" value="Genomic_DNA"/>
</dbReference>
<name>A0A502CVA5_9SPHN</name>
<evidence type="ECO:0000256" key="2">
    <source>
        <dbReference type="ARBA" id="ARBA00009399"/>
    </source>
</evidence>
<reference evidence="8 9" key="1">
    <citation type="journal article" date="2019" name="Environ. Microbiol.">
        <title>Species interactions and distinct microbial communities in high Arctic permafrost affected cryosols are associated with the CH4 and CO2 gas fluxes.</title>
        <authorList>
            <person name="Altshuler I."/>
            <person name="Hamel J."/>
            <person name="Turney S."/>
            <person name="Magnuson E."/>
            <person name="Levesque R."/>
            <person name="Greer C."/>
            <person name="Whyte L.G."/>
        </authorList>
    </citation>
    <scope>NUCLEOTIDE SEQUENCE [LARGE SCALE GENOMIC DNA]</scope>
    <source>
        <strain evidence="8 9">S5.1</strain>
    </source>
</reference>
<dbReference type="GO" id="GO:0000271">
    <property type="term" value="P:polysaccharide biosynthetic process"/>
    <property type="evidence" value="ECO:0007669"/>
    <property type="project" value="InterPro"/>
</dbReference>
<dbReference type="AlphaFoldDB" id="A0A502CVA5"/>
<evidence type="ECO:0000259" key="7">
    <source>
        <dbReference type="Pfam" id="PF04138"/>
    </source>
</evidence>
<proteinExistence type="inferred from homology"/>
<sequence>MLGQLMRFAIAGAISSLVYTIVFLPFAWYVTGERLAVIAVVPAFFAAATVGYVLHSNWSFKGHGTRDNPRARQVKFLIVQALGMVLNLAFTWIITGPLFHGPAWASLIPCFLVTPFATFALNRQLVFK</sequence>
<keyword evidence="5 6" id="KW-0472">Membrane</keyword>
<evidence type="ECO:0000256" key="4">
    <source>
        <dbReference type="ARBA" id="ARBA00022989"/>
    </source>
</evidence>
<evidence type="ECO:0000256" key="3">
    <source>
        <dbReference type="ARBA" id="ARBA00022692"/>
    </source>
</evidence>
<keyword evidence="9" id="KW-1185">Reference proteome</keyword>
<dbReference type="GO" id="GO:0005886">
    <property type="term" value="C:plasma membrane"/>
    <property type="evidence" value="ECO:0007669"/>
    <property type="project" value="TreeGrafter"/>
</dbReference>
<keyword evidence="3 6" id="KW-0812">Transmembrane</keyword>
<evidence type="ECO:0000256" key="1">
    <source>
        <dbReference type="ARBA" id="ARBA00004141"/>
    </source>
</evidence>
<dbReference type="InterPro" id="IPR051401">
    <property type="entry name" value="GtrA_CellWall_Glycosyl"/>
</dbReference>
<comment type="caution">
    <text evidence="8">The sequence shown here is derived from an EMBL/GenBank/DDBJ whole genome shotgun (WGS) entry which is preliminary data.</text>
</comment>
<dbReference type="PANTHER" id="PTHR38459">
    <property type="entry name" value="PROPHAGE BACTOPRENOL-LINKED GLUCOSE TRANSLOCASE HOMOLOG"/>
    <property type="match status" value="1"/>
</dbReference>
<evidence type="ECO:0000313" key="9">
    <source>
        <dbReference type="Proteomes" id="UP000318413"/>
    </source>
</evidence>
<protein>
    <submittedName>
        <fullName evidence="8">GtrA family protein</fullName>
    </submittedName>
</protein>
<dbReference type="InterPro" id="IPR007267">
    <property type="entry name" value="GtrA_DPMS_TM"/>
</dbReference>
<feature type="transmembrane region" description="Helical" evidence="6">
    <location>
        <begin position="35"/>
        <end position="55"/>
    </location>
</feature>
<comment type="subcellular location">
    <subcellularLocation>
        <location evidence="1">Membrane</location>
        <topology evidence="1">Multi-pass membrane protein</topology>
    </subcellularLocation>
</comment>
<evidence type="ECO:0000256" key="5">
    <source>
        <dbReference type="ARBA" id="ARBA00023136"/>
    </source>
</evidence>
<keyword evidence="4 6" id="KW-1133">Transmembrane helix</keyword>
<comment type="similarity">
    <text evidence="2">Belongs to the GtrA family.</text>
</comment>
<evidence type="ECO:0000256" key="6">
    <source>
        <dbReference type="SAM" id="Phobius"/>
    </source>
</evidence>
<dbReference type="OrthoDB" id="8454931at2"/>
<dbReference type="PANTHER" id="PTHR38459:SF1">
    <property type="entry name" value="PROPHAGE BACTOPRENOL-LINKED GLUCOSE TRANSLOCASE HOMOLOG"/>
    <property type="match status" value="1"/>
</dbReference>
<feature type="transmembrane region" description="Helical" evidence="6">
    <location>
        <begin position="7"/>
        <end position="29"/>
    </location>
</feature>
<accession>A0A502CVA5</accession>
<dbReference type="Proteomes" id="UP000318413">
    <property type="component" value="Unassembled WGS sequence"/>
</dbReference>
<organism evidence="8 9">
    <name type="scientific">Sphingomonas oligophenolica</name>
    <dbReference type="NCBI Taxonomy" id="301154"/>
    <lineage>
        <taxon>Bacteria</taxon>
        <taxon>Pseudomonadati</taxon>
        <taxon>Pseudomonadota</taxon>
        <taxon>Alphaproteobacteria</taxon>
        <taxon>Sphingomonadales</taxon>
        <taxon>Sphingomonadaceae</taxon>
        <taxon>Sphingomonas</taxon>
    </lineage>
</organism>